<feature type="transmembrane region" description="Helical" evidence="6">
    <location>
        <begin position="212"/>
        <end position="233"/>
    </location>
</feature>
<feature type="transmembrane region" description="Helical" evidence="6">
    <location>
        <begin position="119"/>
        <end position="141"/>
    </location>
</feature>
<dbReference type="OrthoDB" id="9781904at2"/>
<keyword evidence="2" id="KW-0547">Nucleotide-binding</keyword>
<comment type="caution">
    <text evidence="8">The sequence shown here is derived from an EMBL/GenBank/DDBJ whole genome shotgun (WGS) entry which is preliminary data.</text>
</comment>
<gene>
    <name evidence="8" type="ORF">N782_21040</name>
</gene>
<evidence type="ECO:0000256" key="4">
    <source>
        <dbReference type="ARBA" id="ARBA00022840"/>
    </source>
</evidence>
<keyword evidence="9" id="KW-1185">Reference proteome</keyword>
<dbReference type="InterPro" id="IPR050482">
    <property type="entry name" value="Sensor_HK_TwoCompSys"/>
</dbReference>
<keyword evidence="3" id="KW-0418">Kinase</keyword>
<feature type="transmembrane region" description="Helical" evidence="6">
    <location>
        <begin position="343"/>
        <end position="364"/>
    </location>
</feature>
<dbReference type="eggNOG" id="COG4585">
    <property type="taxonomic scope" value="Bacteria"/>
</dbReference>
<feature type="transmembrane region" description="Helical" evidence="6">
    <location>
        <begin position="153"/>
        <end position="173"/>
    </location>
</feature>
<dbReference type="AlphaFoldDB" id="A0A0A2TDM6"/>
<feature type="transmembrane region" description="Helical" evidence="6">
    <location>
        <begin position="311"/>
        <end position="331"/>
    </location>
</feature>
<dbReference type="PANTHER" id="PTHR24421">
    <property type="entry name" value="NITRATE/NITRITE SENSOR PROTEIN NARX-RELATED"/>
    <property type="match status" value="1"/>
</dbReference>
<evidence type="ECO:0000313" key="8">
    <source>
        <dbReference type="EMBL" id="KGP73917.1"/>
    </source>
</evidence>
<keyword evidence="5" id="KW-0902">Two-component regulatory system</keyword>
<keyword evidence="6" id="KW-1133">Transmembrane helix</keyword>
<dbReference type="RefSeq" id="WP_036816528.1">
    <property type="nucleotide sequence ID" value="NZ_AVBF01000007.1"/>
</dbReference>
<dbReference type="Gene3D" id="3.30.565.10">
    <property type="entry name" value="Histidine kinase-like ATPase, C-terminal domain"/>
    <property type="match status" value="1"/>
</dbReference>
<evidence type="ECO:0000259" key="7">
    <source>
        <dbReference type="PROSITE" id="PS50109"/>
    </source>
</evidence>
<evidence type="ECO:0000256" key="5">
    <source>
        <dbReference type="ARBA" id="ARBA00023012"/>
    </source>
</evidence>
<dbReference type="GO" id="GO:0016301">
    <property type="term" value="F:kinase activity"/>
    <property type="evidence" value="ECO:0007669"/>
    <property type="project" value="UniProtKB-KW"/>
</dbReference>
<dbReference type="CDD" id="cd16917">
    <property type="entry name" value="HATPase_UhpB-NarQ-NarX-like"/>
    <property type="match status" value="1"/>
</dbReference>
<keyword evidence="1" id="KW-0808">Transferase</keyword>
<dbReference type="PROSITE" id="PS50109">
    <property type="entry name" value="HIS_KIN"/>
    <property type="match status" value="1"/>
</dbReference>
<dbReference type="InterPro" id="IPR003594">
    <property type="entry name" value="HATPase_dom"/>
</dbReference>
<evidence type="ECO:0000256" key="6">
    <source>
        <dbReference type="SAM" id="Phobius"/>
    </source>
</evidence>
<accession>A0A0A2TDM6</accession>
<dbReference type="EMBL" id="AVBF01000007">
    <property type="protein sequence ID" value="KGP73917.1"/>
    <property type="molecule type" value="Genomic_DNA"/>
</dbReference>
<keyword evidence="6" id="KW-0472">Membrane</keyword>
<keyword evidence="6" id="KW-0812">Transmembrane</keyword>
<evidence type="ECO:0000256" key="1">
    <source>
        <dbReference type="ARBA" id="ARBA00022679"/>
    </source>
</evidence>
<dbReference type="SMART" id="SM00387">
    <property type="entry name" value="HATPase_c"/>
    <property type="match status" value="1"/>
</dbReference>
<dbReference type="InterPro" id="IPR005467">
    <property type="entry name" value="His_kinase_dom"/>
</dbReference>
<reference evidence="8 9" key="1">
    <citation type="journal article" date="2015" name="Stand. Genomic Sci.">
        <title>High quality draft genome sequence of the moderately halophilic bacterium Pontibacillus yanchengensis Y32(T) and comparison among Pontibacillus genomes.</title>
        <authorList>
            <person name="Huang J."/>
            <person name="Qiao Z.X."/>
            <person name="Tang J.W."/>
            <person name="Wang G."/>
        </authorList>
    </citation>
    <scope>NUCLEOTIDE SEQUENCE [LARGE SCALE GENOMIC DNA]</scope>
    <source>
        <strain evidence="8 9">Y32</strain>
    </source>
</reference>
<feature type="transmembrane region" description="Helical" evidence="6">
    <location>
        <begin position="239"/>
        <end position="265"/>
    </location>
</feature>
<dbReference type="SUPFAM" id="SSF50156">
    <property type="entry name" value="PDZ domain-like"/>
    <property type="match status" value="1"/>
</dbReference>
<feature type="transmembrane region" description="Helical" evidence="6">
    <location>
        <begin position="12"/>
        <end position="32"/>
    </location>
</feature>
<organism evidence="8 9">
    <name type="scientific">Pontibacillus yanchengensis Y32</name>
    <dbReference type="NCBI Taxonomy" id="1385514"/>
    <lineage>
        <taxon>Bacteria</taxon>
        <taxon>Bacillati</taxon>
        <taxon>Bacillota</taxon>
        <taxon>Bacilli</taxon>
        <taxon>Bacillales</taxon>
        <taxon>Bacillaceae</taxon>
        <taxon>Pontibacillus</taxon>
    </lineage>
</organism>
<evidence type="ECO:0000313" key="9">
    <source>
        <dbReference type="Proteomes" id="UP000030147"/>
    </source>
</evidence>
<name>A0A0A2TDM6_9BACI</name>
<dbReference type="PANTHER" id="PTHR24421:SF60">
    <property type="entry name" value="SENSOR HISTIDINE KINASE COMP"/>
    <property type="match status" value="1"/>
</dbReference>
<dbReference type="Proteomes" id="UP000030147">
    <property type="component" value="Unassembled WGS sequence"/>
</dbReference>
<dbReference type="GO" id="GO:0000160">
    <property type="term" value="P:phosphorelay signal transduction system"/>
    <property type="evidence" value="ECO:0007669"/>
    <property type="project" value="UniProtKB-KW"/>
</dbReference>
<dbReference type="Pfam" id="PF02518">
    <property type="entry name" value="HATPase_c"/>
    <property type="match status" value="1"/>
</dbReference>
<keyword evidence="4" id="KW-0067">ATP-binding</keyword>
<feature type="transmembrane region" description="Helical" evidence="6">
    <location>
        <begin position="370"/>
        <end position="388"/>
    </location>
</feature>
<dbReference type="InterPro" id="IPR036034">
    <property type="entry name" value="PDZ_sf"/>
</dbReference>
<dbReference type="STRING" id="1385514.N782_21040"/>
<evidence type="ECO:0000256" key="2">
    <source>
        <dbReference type="ARBA" id="ARBA00022741"/>
    </source>
</evidence>
<proteinExistence type="predicted"/>
<sequence>MKKLNTFIQSNKIYFIPIIFLLLSIYLITVILKYPYIGIDVDRNSNHQWVVSDIAPHSWADKNNIEEGTVIELIDGVKPGEYTTVQLFETVEKASTITMQLEESKTFTQIEEEVSLDQWLFYIIFPSVFMVIMFLLSLFILIHKKHSQAGQKLILFFLALGLAYLAGSGTARGEYISSLINTFMFLSTPALLLQFIDYYFKELNKTWFSSRIYQFMIGIVLIITVVEAIFFFVHAYPNWYASFISVTFVVFALVAFSVIFKGYFIYKESEYAPILQYLIFGLVASFVPFTFISLVPQYLFGVNLLSAEVALLFLLTLPLTFIYLISAQRLFDIDFVIGRVRYYAYVSIIPTVLLLLIVMIVVDYDWHIKHVFQLFFCIISVLILFLYIKEIFDFRIQRNLFSEKNNYHQSLQRFVQEMKKETNAIDLFKRLKRELIDVIGVDNIYIYSKNTISNYYCVYYPIDGNLMAECEQRVRETNAEAGTLVNLKEHEGYVLIIGHTISKITYLYCSEKPNKTVLNIDEKAYLQTMAYNTHIALENLLLIEDLFQELQHMKSDDQQKYPAWLSRLLFSLSDNQRKQIAVDLHDSVLQEQLYIYRQMDDFINRYNAQLHPEVLDKLTLFREQMLDNIHLIRETCNELRPPFLEELGLVPSLGNLINQYQLRSNFTVQFDSSKFKAELDNEYILGIYRIVQELLTNAMKHSKADKVLLILKNTEDNVELQYMDNGVGMDMDNKIETFSHMGLSGIEQRVNGLNGQLSIETQPNQGFRLNIIFYSATTNDGRGSI</sequence>
<dbReference type="InterPro" id="IPR036890">
    <property type="entry name" value="HATPase_C_sf"/>
</dbReference>
<protein>
    <recommendedName>
        <fullName evidence="7">Histidine kinase domain-containing protein</fullName>
    </recommendedName>
</protein>
<feature type="domain" description="Histidine kinase" evidence="7">
    <location>
        <begin position="687"/>
        <end position="777"/>
    </location>
</feature>
<feature type="transmembrane region" description="Helical" evidence="6">
    <location>
        <begin position="277"/>
        <end position="299"/>
    </location>
</feature>
<feature type="transmembrane region" description="Helical" evidence="6">
    <location>
        <begin position="179"/>
        <end position="200"/>
    </location>
</feature>
<evidence type="ECO:0000256" key="3">
    <source>
        <dbReference type="ARBA" id="ARBA00022777"/>
    </source>
</evidence>
<dbReference type="GO" id="GO:0005524">
    <property type="term" value="F:ATP binding"/>
    <property type="evidence" value="ECO:0007669"/>
    <property type="project" value="UniProtKB-KW"/>
</dbReference>
<dbReference type="SUPFAM" id="SSF55874">
    <property type="entry name" value="ATPase domain of HSP90 chaperone/DNA topoisomerase II/histidine kinase"/>
    <property type="match status" value="1"/>
</dbReference>